<dbReference type="PANTHER" id="PTHR36509:SF2">
    <property type="entry name" value="BLL3101 PROTEIN"/>
    <property type="match status" value="1"/>
</dbReference>
<reference evidence="2 3" key="1">
    <citation type="journal article" date="2011" name="Stand. Genomic Sci.">
        <title>Complete genome sequence of Parvibaculum lavamentivorans type strain (DS-1(T)).</title>
        <authorList>
            <person name="Schleheck D."/>
            <person name="Weiss M."/>
            <person name="Pitluck S."/>
            <person name="Bruce D."/>
            <person name="Land M.L."/>
            <person name="Han S."/>
            <person name="Saunders E."/>
            <person name="Tapia R."/>
            <person name="Detter C."/>
            <person name="Brettin T."/>
            <person name="Han J."/>
            <person name="Woyke T."/>
            <person name="Goodwin L."/>
            <person name="Pennacchio L."/>
            <person name="Nolan M."/>
            <person name="Cook A.M."/>
            <person name="Kjelleberg S."/>
            <person name="Thomas T."/>
        </authorList>
    </citation>
    <scope>NUCLEOTIDE SEQUENCE [LARGE SCALE GENOMIC DNA]</scope>
    <source>
        <strain evidence="3">DS-1 / DSM 13023 / NCIMB 13966</strain>
    </source>
</reference>
<name>A7HRD1_PARL1</name>
<dbReference type="OrthoDB" id="7837485at2"/>
<gene>
    <name evidence="2" type="ordered locus">Plav_0841</name>
</gene>
<keyword evidence="3" id="KW-1185">Reference proteome</keyword>
<evidence type="ECO:0000313" key="3">
    <source>
        <dbReference type="Proteomes" id="UP000006377"/>
    </source>
</evidence>
<dbReference type="Proteomes" id="UP000006377">
    <property type="component" value="Chromosome"/>
</dbReference>
<evidence type="ECO:0000259" key="1">
    <source>
        <dbReference type="Pfam" id="PF06742"/>
    </source>
</evidence>
<dbReference type="STRING" id="402881.Plav_0841"/>
<dbReference type="eggNOG" id="COG5402">
    <property type="taxonomic scope" value="Bacteria"/>
</dbReference>
<dbReference type="HOGENOM" id="CLU_099815_0_0_5"/>
<accession>A7HRD1</accession>
<dbReference type="Pfam" id="PF06742">
    <property type="entry name" value="DUF1214"/>
    <property type="match status" value="1"/>
</dbReference>
<dbReference type="SUPFAM" id="SSF160935">
    <property type="entry name" value="VPA0735-like"/>
    <property type="match status" value="1"/>
</dbReference>
<organism evidence="2 3">
    <name type="scientific">Parvibaculum lavamentivorans (strain DS-1 / DSM 13023 / NCIMB 13966)</name>
    <dbReference type="NCBI Taxonomy" id="402881"/>
    <lineage>
        <taxon>Bacteria</taxon>
        <taxon>Pseudomonadati</taxon>
        <taxon>Pseudomonadota</taxon>
        <taxon>Alphaproteobacteria</taxon>
        <taxon>Hyphomicrobiales</taxon>
        <taxon>Parvibaculaceae</taxon>
        <taxon>Parvibaculum</taxon>
    </lineage>
</organism>
<dbReference type="InterPro" id="IPR012038">
    <property type="entry name" value="UCP009471"/>
</dbReference>
<dbReference type="PANTHER" id="PTHR36509">
    <property type="entry name" value="BLL3101 PROTEIN"/>
    <property type="match status" value="1"/>
</dbReference>
<dbReference type="PIRSF" id="PIRSF009471">
    <property type="entry name" value="UCP009471"/>
    <property type="match status" value="1"/>
</dbReference>
<feature type="domain" description="DUF1214" evidence="1">
    <location>
        <begin position="71"/>
        <end position="170"/>
    </location>
</feature>
<proteinExistence type="predicted"/>
<dbReference type="Gene3D" id="2.60.120.600">
    <property type="entry name" value="Domain of unknown function DUF1214, C-terminal domain"/>
    <property type="match status" value="1"/>
</dbReference>
<evidence type="ECO:0000313" key="2">
    <source>
        <dbReference type="EMBL" id="ABS62464.1"/>
    </source>
</evidence>
<dbReference type="RefSeq" id="WP_012109714.1">
    <property type="nucleotide sequence ID" value="NC_009719.1"/>
</dbReference>
<dbReference type="InterPro" id="IPR037049">
    <property type="entry name" value="DUF1214_C_sf"/>
</dbReference>
<dbReference type="EMBL" id="CP000774">
    <property type="protein sequence ID" value="ABS62464.1"/>
    <property type="molecule type" value="Genomic_DNA"/>
</dbReference>
<dbReference type="InterPro" id="IPR010621">
    <property type="entry name" value="DUF1214"/>
</dbReference>
<protein>
    <recommendedName>
        <fullName evidence="1">DUF1214 domain-containing protein</fullName>
    </recommendedName>
</protein>
<dbReference type="AlphaFoldDB" id="A7HRD1"/>
<dbReference type="KEGG" id="pla:Plav_0841"/>
<sequence>MKPVLYWGGILAAGLLLGLVSVVVGLRVGNPAITLSSGPWTTTLSAGSADADMYTRARVALFGLLALNKEETMYYRTATDSAGEPLSGDCIYVLEGGDLAAHWWAITAYGLDGFLLPNEPGIYSFSKTTVKRDAAGRYTVRASAEPQAGNWIPLRAGEPFDLTARLYNPEPSVYSAPQSAALPTIVRESCQ</sequence>